<feature type="region of interest" description="Disordered" evidence="1">
    <location>
        <begin position="1"/>
        <end position="49"/>
    </location>
</feature>
<evidence type="ECO:0000256" key="1">
    <source>
        <dbReference type="SAM" id="MobiDB-lite"/>
    </source>
</evidence>
<evidence type="ECO:0000313" key="2">
    <source>
        <dbReference type="EMBL" id="GLR02849.1"/>
    </source>
</evidence>
<dbReference type="Proteomes" id="UP001156669">
    <property type="component" value="Unassembled WGS sequence"/>
</dbReference>
<proteinExistence type="predicted"/>
<reference evidence="3" key="1">
    <citation type="journal article" date="2019" name="Int. J. Syst. Evol. Microbiol.">
        <title>The Global Catalogue of Microorganisms (GCM) 10K type strain sequencing project: providing services to taxonomists for standard genome sequencing and annotation.</title>
        <authorList>
            <consortium name="The Broad Institute Genomics Platform"/>
            <consortium name="The Broad Institute Genome Sequencing Center for Infectious Disease"/>
            <person name="Wu L."/>
            <person name="Ma J."/>
        </authorList>
    </citation>
    <scope>NUCLEOTIDE SEQUENCE [LARGE SCALE GENOMIC DNA]</scope>
    <source>
        <strain evidence="3">NBRC 110633</strain>
    </source>
</reference>
<gene>
    <name evidence="2" type="ORF">GCM10007906_04360</name>
</gene>
<keyword evidence="3" id="KW-1185">Reference proteome</keyword>
<comment type="caution">
    <text evidence="2">The sequence shown here is derived from an EMBL/GenBank/DDBJ whole genome shotgun (WGS) entry which is preliminary data.</text>
</comment>
<evidence type="ECO:0000313" key="3">
    <source>
        <dbReference type="Proteomes" id="UP001156669"/>
    </source>
</evidence>
<name>A0ABQ5XWL0_9VIBR</name>
<feature type="compositionally biased region" description="Basic and acidic residues" evidence="1">
    <location>
        <begin position="16"/>
        <end position="38"/>
    </location>
</feature>
<feature type="compositionally biased region" description="Basic residues" evidence="1">
    <location>
        <begin position="39"/>
        <end position="49"/>
    </location>
</feature>
<protein>
    <submittedName>
        <fullName evidence="2">Uncharacterized protein</fullName>
    </submittedName>
</protein>
<organism evidence="2 3">
    <name type="scientific">Vibrio hyugaensis</name>
    <dbReference type="NCBI Taxonomy" id="1534743"/>
    <lineage>
        <taxon>Bacteria</taxon>
        <taxon>Pseudomonadati</taxon>
        <taxon>Pseudomonadota</taxon>
        <taxon>Gammaproteobacteria</taxon>
        <taxon>Vibrionales</taxon>
        <taxon>Vibrionaceae</taxon>
        <taxon>Vibrio</taxon>
    </lineage>
</organism>
<sequence>MNKATNVRLRRRSRTVTKEVTKRENSDNRKEKGRPKFTDRKRRPKPPFL</sequence>
<accession>A0ABQ5XWL0</accession>
<dbReference type="EMBL" id="BSOE01000008">
    <property type="protein sequence ID" value="GLR02849.1"/>
    <property type="molecule type" value="Genomic_DNA"/>
</dbReference>